<reference evidence="2 3" key="1">
    <citation type="submission" date="2021-10" db="EMBL/GenBank/DDBJ databases">
        <title>Anaerobic single-cell dispensing facilitates the cultivation of human gut bacteria.</title>
        <authorList>
            <person name="Afrizal A."/>
        </authorList>
    </citation>
    <scope>NUCLEOTIDE SEQUENCE [LARGE SCALE GENOMIC DNA]</scope>
    <source>
        <strain evidence="2 3">CLA-AA-H232</strain>
    </source>
</reference>
<evidence type="ECO:0000313" key="3">
    <source>
        <dbReference type="Proteomes" id="UP001198242"/>
    </source>
</evidence>
<dbReference type="Proteomes" id="UP001198242">
    <property type="component" value="Unassembled WGS sequence"/>
</dbReference>
<sequence>MTDICFIALFTVFCTMGIYFFVKEITSALLKNHIKTKILLEVHNSDIDIEGQIRSIISANPESDILISDKSENDEIGMILHKMSADNSCIILDNVKSSQK</sequence>
<evidence type="ECO:0000313" key="2">
    <source>
        <dbReference type="EMBL" id="MCC2211441.1"/>
    </source>
</evidence>
<keyword evidence="1" id="KW-1133">Transmembrane helix</keyword>
<keyword evidence="3" id="KW-1185">Reference proteome</keyword>
<comment type="caution">
    <text evidence="2">The sequence shown here is derived from an EMBL/GenBank/DDBJ whole genome shotgun (WGS) entry which is preliminary data.</text>
</comment>
<keyword evidence="1" id="KW-0812">Transmembrane</keyword>
<name>A0AAE3DZR6_9FIRM</name>
<dbReference type="RefSeq" id="WP_308456972.1">
    <property type="nucleotide sequence ID" value="NZ_JAJEQM010000017.1"/>
</dbReference>
<feature type="transmembrane region" description="Helical" evidence="1">
    <location>
        <begin position="6"/>
        <end position="22"/>
    </location>
</feature>
<evidence type="ECO:0000256" key="1">
    <source>
        <dbReference type="SAM" id="Phobius"/>
    </source>
</evidence>
<protein>
    <submittedName>
        <fullName evidence="2">Uncharacterized protein</fullName>
    </submittedName>
</protein>
<dbReference type="EMBL" id="JAJEQM010000017">
    <property type="protein sequence ID" value="MCC2211441.1"/>
    <property type="molecule type" value="Genomic_DNA"/>
</dbReference>
<dbReference type="AlphaFoldDB" id="A0AAE3DZR6"/>
<accession>A0AAE3DZR6</accession>
<gene>
    <name evidence="2" type="ORF">LKE05_11655</name>
</gene>
<keyword evidence="1" id="KW-0472">Membrane</keyword>
<proteinExistence type="predicted"/>
<organism evidence="2 3">
    <name type="scientific">Hominilimicola fabiformis</name>
    <dbReference type="NCBI Taxonomy" id="2885356"/>
    <lineage>
        <taxon>Bacteria</taxon>
        <taxon>Bacillati</taxon>
        <taxon>Bacillota</taxon>
        <taxon>Clostridia</taxon>
        <taxon>Eubacteriales</taxon>
        <taxon>Oscillospiraceae</taxon>
        <taxon>Hominilimicola</taxon>
    </lineage>
</organism>